<dbReference type="PROSITE" id="PS00062">
    <property type="entry name" value="ALDOKETO_REDUCTASE_2"/>
    <property type="match status" value="1"/>
</dbReference>
<evidence type="ECO:0000313" key="7">
    <source>
        <dbReference type="EMBL" id="KAF4512277.1"/>
    </source>
</evidence>
<sequence length="296" mass="32181">MAAGKLSLGSTVKLNSGYELPLLGFGVYQTPREQATDACKEALRIGYRHIDSASAYRNQGPSSASIAASGLARSDVFFTTKVPMRDYPLGYENTLKLVDMALDETKLGYLDLVLIHSPYGGASSRKGAWRALVESVDAGKVRSIGVSNYGVHHLDELEQYMGELAAQRGGGAGAGGVLSVGQWEVHPWLTRPDVVRWCRARGVAVEAYCPIVRGERFGEPRVKALAARHGKTEAQVLLRWSLQRGYVPLVKSVTPSRIAENAAVFDFELTEHDVDDIATGDYSPCAWDPTVEPLDE</sequence>
<evidence type="ECO:0000259" key="6">
    <source>
        <dbReference type="Pfam" id="PF00248"/>
    </source>
</evidence>
<dbReference type="AlphaFoldDB" id="A0A8H4PXF0"/>
<evidence type="ECO:0000313" key="8">
    <source>
        <dbReference type="Proteomes" id="UP000557566"/>
    </source>
</evidence>
<evidence type="ECO:0000256" key="4">
    <source>
        <dbReference type="PIRSR" id="PIRSR000097-2"/>
    </source>
</evidence>
<dbReference type="InterPro" id="IPR036812">
    <property type="entry name" value="NAD(P)_OxRdtase_dom_sf"/>
</dbReference>
<keyword evidence="2" id="KW-0560">Oxidoreductase</keyword>
<dbReference type="Pfam" id="PF00248">
    <property type="entry name" value="Aldo_ket_red"/>
    <property type="match status" value="1"/>
</dbReference>
<dbReference type="EMBL" id="JAAVMX010000002">
    <property type="protein sequence ID" value="KAF4512277.1"/>
    <property type="molecule type" value="Genomic_DNA"/>
</dbReference>
<gene>
    <name evidence="7" type="ORF">G6O67_001442</name>
</gene>
<dbReference type="FunFam" id="3.20.20.100:FF:000015">
    <property type="entry name" value="Oxidoreductase, aldo/keto reductase family"/>
    <property type="match status" value="1"/>
</dbReference>
<dbReference type="InterPro" id="IPR023210">
    <property type="entry name" value="NADP_OxRdtase_dom"/>
</dbReference>
<dbReference type="PIRSF" id="PIRSF000097">
    <property type="entry name" value="AKR"/>
    <property type="match status" value="1"/>
</dbReference>
<accession>A0A8H4PXF0</accession>
<keyword evidence="8" id="KW-1185">Reference proteome</keyword>
<feature type="site" description="Lowers pKa of active site Tyr" evidence="5">
    <location>
        <position position="81"/>
    </location>
</feature>
<feature type="domain" description="NADP-dependent oxidoreductase" evidence="6">
    <location>
        <begin position="29"/>
        <end position="277"/>
    </location>
</feature>
<dbReference type="PANTHER" id="PTHR43827">
    <property type="entry name" value="2,5-DIKETO-D-GLUCONIC ACID REDUCTASE"/>
    <property type="match status" value="1"/>
</dbReference>
<evidence type="ECO:0000256" key="5">
    <source>
        <dbReference type="PIRSR" id="PIRSR000097-3"/>
    </source>
</evidence>
<name>A0A8H4PXF0_9HYPO</name>
<dbReference type="OrthoDB" id="416253at2759"/>
<dbReference type="PRINTS" id="PR00069">
    <property type="entry name" value="ALDKETRDTASE"/>
</dbReference>
<dbReference type="Gene3D" id="3.20.20.100">
    <property type="entry name" value="NADP-dependent oxidoreductase domain"/>
    <property type="match status" value="1"/>
</dbReference>
<reference evidence="7 8" key="1">
    <citation type="journal article" date="2020" name="Genome Biol. Evol.">
        <title>A new high-quality draft genome assembly of the Chinese cordyceps Ophiocordyceps sinensis.</title>
        <authorList>
            <person name="Shu R."/>
            <person name="Zhang J."/>
            <person name="Meng Q."/>
            <person name="Zhang H."/>
            <person name="Zhou G."/>
            <person name="Li M."/>
            <person name="Wu P."/>
            <person name="Zhao Y."/>
            <person name="Chen C."/>
            <person name="Qin Q."/>
        </authorList>
    </citation>
    <scope>NUCLEOTIDE SEQUENCE [LARGE SCALE GENOMIC DNA]</scope>
    <source>
        <strain evidence="7 8">IOZ07</strain>
    </source>
</reference>
<dbReference type="CDD" id="cd19071">
    <property type="entry name" value="AKR_AKR1-5-like"/>
    <property type="match status" value="1"/>
</dbReference>
<comment type="caution">
    <text evidence="7">The sequence shown here is derived from an EMBL/GenBank/DDBJ whole genome shotgun (WGS) entry which is preliminary data.</text>
</comment>
<dbReference type="InterPro" id="IPR020471">
    <property type="entry name" value="AKR"/>
</dbReference>
<dbReference type="GO" id="GO:0016491">
    <property type="term" value="F:oxidoreductase activity"/>
    <property type="evidence" value="ECO:0007669"/>
    <property type="project" value="UniProtKB-KW"/>
</dbReference>
<dbReference type="PANTHER" id="PTHR43827:SF13">
    <property type="entry name" value="ALDO_KETO REDUCTASE FAMILY PROTEIN"/>
    <property type="match status" value="1"/>
</dbReference>
<proteinExistence type="inferred from homology"/>
<feature type="binding site" evidence="4">
    <location>
        <position position="116"/>
    </location>
    <ligand>
        <name>substrate</name>
    </ligand>
</feature>
<comment type="similarity">
    <text evidence="1">Belongs to the aldo/keto reductase family.</text>
</comment>
<evidence type="ECO:0000256" key="3">
    <source>
        <dbReference type="PIRSR" id="PIRSR000097-1"/>
    </source>
</evidence>
<dbReference type="SUPFAM" id="SSF51430">
    <property type="entry name" value="NAD(P)-linked oxidoreductase"/>
    <property type="match status" value="1"/>
</dbReference>
<protein>
    <recommendedName>
        <fullName evidence="6">NADP-dependent oxidoreductase domain-containing protein</fullName>
    </recommendedName>
</protein>
<organism evidence="7 8">
    <name type="scientific">Ophiocordyceps sinensis</name>
    <dbReference type="NCBI Taxonomy" id="72228"/>
    <lineage>
        <taxon>Eukaryota</taxon>
        <taxon>Fungi</taxon>
        <taxon>Dikarya</taxon>
        <taxon>Ascomycota</taxon>
        <taxon>Pezizomycotina</taxon>
        <taxon>Sordariomycetes</taxon>
        <taxon>Hypocreomycetidae</taxon>
        <taxon>Hypocreales</taxon>
        <taxon>Ophiocordycipitaceae</taxon>
        <taxon>Ophiocordyceps</taxon>
    </lineage>
</organism>
<evidence type="ECO:0000256" key="1">
    <source>
        <dbReference type="ARBA" id="ARBA00007905"/>
    </source>
</evidence>
<dbReference type="PROSITE" id="PS00063">
    <property type="entry name" value="ALDOKETO_REDUCTASE_3"/>
    <property type="match status" value="1"/>
</dbReference>
<dbReference type="InterPro" id="IPR018170">
    <property type="entry name" value="Aldo/ket_reductase_CS"/>
</dbReference>
<dbReference type="Proteomes" id="UP000557566">
    <property type="component" value="Unassembled WGS sequence"/>
</dbReference>
<evidence type="ECO:0000256" key="2">
    <source>
        <dbReference type="ARBA" id="ARBA00023002"/>
    </source>
</evidence>
<feature type="active site" description="Proton donor" evidence="3">
    <location>
        <position position="56"/>
    </location>
</feature>